<name>A0A4U8U7A2_9HELI</name>
<proteinExistence type="predicted"/>
<dbReference type="AlphaFoldDB" id="A0A4U8U7A2"/>
<evidence type="ECO:0000313" key="1">
    <source>
        <dbReference type="EMBL" id="TLE09186.1"/>
    </source>
</evidence>
<protein>
    <submittedName>
        <fullName evidence="1">Uncharacterized protein</fullName>
    </submittedName>
</protein>
<sequence length="660" mass="77606">MSERISFKIKALQSDATTPIPNAEIQLENINLGQKYKTNDNGIASFEIESTQHLKSFRAKLIHKDYQEYPIADRPITLNSIRRREKPLELRFREKLDNFAVQQIKLEPQTIILKDANNEVITKNFYKRGDTLTLTADIESNKAQESEIKWAYKILSLADIILLQQRDSKTYNPLNKIILNPDINNIPSELKQILKDEDNNAYFSNQSAHTIKDFKNNTQELESLYKGKTLTITIHENLENTKQQVAIAIFAYIYEPNYEVCYIIHLNDYPQITIDCTLAETLRAYTRQDNIATLGWGVSYVCQRLWHDNPSNAKELSELIYIDSHSPDFIESIPNETMQSIVKEVLPRIVLQEFSIDKKQPRHKARFYVELDWDRFYMQFPIMQELEKEYKNLRERFGRESDFQKQFKDFINDTLPDIENIENSQEYTMALNIQAMRENKTKNKEVFKLYKKEESLAESHRTIQDLQKPSEIIDNNLYFQRFDINTNVFLQYLGLSKLDAFPLSKSPIQHKNEILHKFHSNPKYKQNFALYSISGAFNIFYIPSHIQISRVTKTYDYHFSFLYAACKKVRAFIIDTVNFNNDDDSDQPIGVWDYENVGFDLFYSIIQYRQSRIFGGKSSSPVPFSFFLYNSHFKKSQTHFNLGLDFFLYSSTFLDIASEE</sequence>
<organism evidence="1 2">
    <name type="scientific">Helicobacter bilis</name>
    <dbReference type="NCBI Taxonomy" id="37372"/>
    <lineage>
        <taxon>Bacteria</taxon>
        <taxon>Pseudomonadati</taxon>
        <taxon>Campylobacterota</taxon>
        <taxon>Epsilonproteobacteria</taxon>
        <taxon>Campylobacterales</taxon>
        <taxon>Helicobacteraceae</taxon>
        <taxon>Helicobacter</taxon>
    </lineage>
</organism>
<reference evidence="1 2" key="1">
    <citation type="journal article" date="2014" name="Genome Announc.">
        <title>Draft genome sequences of eight enterohepatic helicobacter species isolated from both laboratory and wild rodents.</title>
        <authorList>
            <person name="Sheh A."/>
            <person name="Shen Z."/>
            <person name="Fox J.G."/>
        </authorList>
    </citation>
    <scope>NUCLEOTIDE SEQUENCE [LARGE SCALE GENOMIC DNA]</scope>
    <source>
        <strain evidence="1 2">ATCC 49320</strain>
    </source>
</reference>
<gene>
    <name evidence="1" type="ORF">LS79_008385</name>
</gene>
<accession>A0A4U8U7A2</accession>
<dbReference type="Proteomes" id="UP000029857">
    <property type="component" value="Unassembled WGS sequence"/>
</dbReference>
<dbReference type="RefSeq" id="WP_034579120.1">
    <property type="nucleotide sequence ID" value="NZ_FZMS01000086.1"/>
</dbReference>
<evidence type="ECO:0000313" key="2">
    <source>
        <dbReference type="Proteomes" id="UP000029857"/>
    </source>
</evidence>
<comment type="caution">
    <text evidence="1">The sequence shown here is derived from an EMBL/GenBank/DDBJ whole genome shotgun (WGS) entry which is preliminary data.</text>
</comment>
<dbReference type="EMBL" id="JRPJ02000034">
    <property type="protein sequence ID" value="TLE09186.1"/>
    <property type="molecule type" value="Genomic_DNA"/>
</dbReference>